<keyword evidence="3" id="KW-0805">Transcription regulation</keyword>
<comment type="similarity">
    <text evidence="6">Belongs to the TacA antitoxin family.</text>
</comment>
<keyword evidence="1" id="KW-0678">Repressor</keyword>
<keyword evidence="2" id="KW-1277">Toxin-antitoxin system</keyword>
<evidence type="ECO:0000256" key="3">
    <source>
        <dbReference type="ARBA" id="ARBA00023015"/>
    </source>
</evidence>
<evidence type="ECO:0000256" key="2">
    <source>
        <dbReference type="ARBA" id="ARBA00022649"/>
    </source>
</evidence>
<evidence type="ECO:0000313" key="8">
    <source>
        <dbReference type="Proteomes" id="UP001054846"/>
    </source>
</evidence>
<proteinExistence type="inferred from homology"/>
<dbReference type="PANTHER" id="PTHR35401">
    <property type="entry name" value="COPG FAMILY HELIX-TURN-HELIX PROTEIN-RELATED-RELATED"/>
    <property type="match status" value="1"/>
</dbReference>
<dbReference type="SUPFAM" id="SSF47598">
    <property type="entry name" value="Ribbon-helix-helix"/>
    <property type="match status" value="1"/>
</dbReference>
<gene>
    <name evidence="7" type="ORF">ISF26_21350</name>
</gene>
<dbReference type="InterPro" id="IPR014795">
    <property type="entry name" value="TacA_1-like"/>
</dbReference>
<dbReference type="Proteomes" id="UP001054846">
    <property type="component" value="Chromosome"/>
</dbReference>
<dbReference type="Gene3D" id="1.20.5.780">
    <property type="entry name" value="Single helix bin"/>
    <property type="match status" value="1"/>
</dbReference>
<evidence type="ECO:0000256" key="6">
    <source>
        <dbReference type="ARBA" id="ARBA00049988"/>
    </source>
</evidence>
<reference evidence="7 8" key="1">
    <citation type="journal article" date="2021" name="Genome Biol. Evol.">
        <title>Complete Genome Sequencing of a Novel Gloeobacter Species from a Waterfall Cave in Mexico.</title>
        <authorList>
            <person name="Saw J.H."/>
            <person name="Cardona T."/>
            <person name="Montejano G."/>
        </authorList>
    </citation>
    <scope>NUCLEOTIDE SEQUENCE [LARGE SCALE GENOMIC DNA]</scope>
    <source>
        <strain evidence="7">MG652769</strain>
    </source>
</reference>
<accession>A0ABY3PKW8</accession>
<evidence type="ECO:0000256" key="5">
    <source>
        <dbReference type="ARBA" id="ARBA00023163"/>
    </source>
</evidence>
<evidence type="ECO:0000313" key="7">
    <source>
        <dbReference type="EMBL" id="UFP94268.1"/>
    </source>
</evidence>
<organism evidence="7 8">
    <name type="scientific">Gloeobacter morelensis MG652769</name>
    <dbReference type="NCBI Taxonomy" id="2781736"/>
    <lineage>
        <taxon>Bacteria</taxon>
        <taxon>Bacillati</taxon>
        <taxon>Cyanobacteriota</taxon>
        <taxon>Cyanophyceae</taxon>
        <taxon>Gloeobacterales</taxon>
        <taxon>Gloeobacteraceae</taxon>
        <taxon>Gloeobacter</taxon>
        <taxon>Gloeobacter morelensis</taxon>
    </lineage>
</organism>
<keyword evidence="5" id="KW-0804">Transcription</keyword>
<dbReference type="InterPro" id="IPR010985">
    <property type="entry name" value="Ribbon_hlx_hlx"/>
</dbReference>
<keyword evidence="8" id="KW-1185">Reference proteome</keyword>
<keyword evidence="4" id="KW-0238">DNA-binding</keyword>
<evidence type="ECO:0000256" key="4">
    <source>
        <dbReference type="ARBA" id="ARBA00023125"/>
    </source>
</evidence>
<dbReference type="PANTHER" id="PTHR35401:SF1">
    <property type="entry name" value="CYTOPLASMIC PROTEIN"/>
    <property type="match status" value="1"/>
</dbReference>
<sequence>MAIADRPTPSKDIVINLRAKQSQRELIDQAAAALGKSRSDFMIESSLRAAETVLLERLFFHLDEAAYAQFIAALEGPPQLNERLLTTLSAKAPWE</sequence>
<dbReference type="RefSeq" id="WP_230841326.1">
    <property type="nucleotide sequence ID" value="NZ_CP063845.1"/>
</dbReference>
<dbReference type="Pfam" id="PF08681">
    <property type="entry name" value="TacA1"/>
    <property type="match status" value="1"/>
</dbReference>
<name>A0ABY3PKW8_9CYAN</name>
<protein>
    <submittedName>
        <fullName evidence="7">DUF1778 domain-containing protein</fullName>
    </submittedName>
</protein>
<dbReference type="EMBL" id="CP063845">
    <property type="protein sequence ID" value="UFP94268.1"/>
    <property type="molecule type" value="Genomic_DNA"/>
</dbReference>
<evidence type="ECO:0000256" key="1">
    <source>
        <dbReference type="ARBA" id="ARBA00022491"/>
    </source>
</evidence>